<feature type="non-terminal residue" evidence="1">
    <location>
        <position position="109"/>
    </location>
</feature>
<organism evidence="1 2">
    <name type="scientific">Paramuricea clavata</name>
    <name type="common">Red gorgonian</name>
    <name type="synonym">Violescent sea-whip</name>
    <dbReference type="NCBI Taxonomy" id="317549"/>
    <lineage>
        <taxon>Eukaryota</taxon>
        <taxon>Metazoa</taxon>
        <taxon>Cnidaria</taxon>
        <taxon>Anthozoa</taxon>
        <taxon>Octocorallia</taxon>
        <taxon>Malacalcyonacea</taxon>
        <taxon>Plexauridae</taxon>
        <taxon>Paramuricea</taxon>
    </lineage>
</organism>
<name>A0A6S7JTR9_PARCT</name>
<proteinExistence type="predicted"/>
<sequence>MMMNKFGLFLRLLLFFGIGRVKCFENDEENSNFLMMRIILPTCELKRPVKDAILNIEEQVQNLTKLVEIRELRSRQHLKDEMRNLLDEVTKVQLNTLKSISILLNKTRK</sequence>
<evidence type="ECO:0000313" key="2">
    <source>
        <dbReference type="Proteomes" id="UP001152795"/>
    </source>
</evidence>
<keyword evidence="2" id="KW-1185">Reference proteome</keyword>
<evidence type="ECO:0000313" key="1">
    <source>
        <dbReference type="EMBL" id="CAB4034478.1"/>
    </source>
</evidence>
<gene>
    <name evidence="1" type="ORF">PACLA_8A041568</name>
</gene>
<dbReference type="EMBL" id="CACRXK020020149">
    <property type="protein sequence ID" value="CAB4034478.1"/>
    <property type="molecule type" value="Genomic_DNA"/>
</dbReference>
<protein>
    <submittedName>
        <fullName evidence="1">Uncharacterized protein</fullName>
    </submittedName>
</protein>
<comment type="caution">
    <text evidence="1">The sequence shown here is derived from an EMBL/GenBank/DDBJ whole genome shotgun (WGS) entry which is preliminary data.</text>
</comment>
<dbReference type="AlphaFoldDB" id="A0A6S7JTR9"/>
<dbReference type="Proteomes" id="UP001152795">
    <property type="component" value="Unassembled WGS sequence"/>
</dbReference>
<accession>A0A6S7JTR9</accession>
<reference evidence="1" key="1">
    <citation type="submission" date="2020-04" db="EMBL/GenBank/DDBJ databases">
        <authorList>
            <person name="Alioto T."/>
            <person name="Alioto T."/>
            <person name="Gomez Garrido J."/>
        </authorList>
    </citation>
    <scope>NUCLEOTIDE SEQUENCE</scope>
    <source>
        <strain evidence="1">A484AB</strain>
    </source>
</reference>